<gene>
    <name evidence="14" type="primary">HARBI1</name>
    <name evidence="14" type="ORF">EVAR_22233_1</name>
</gene>
<dbReference type="Pfam" id="PF13359">
    <property type="entry name" value="DDE_Tnp_4"/>
    <property type="match status" value="1"/>
</dbReference>
<evidence type="ECO:0000256" key="6">
    <source>
        <dbReference type="ARBA" id="ARBA00022490"/>
    </source>
</evidence>
<proteinExistence type="inferred from homology"/>
<dbReference type="GO" id="GO:0004518">
    <property type="term" value="F:nuclease activity"/>
    <property type="evidence" value="ECO:0007669"/>
    <property type="project" value="UniProtKB-KW"/>
</dbReference>
<evidence type="ECO:0000256" key="3">
    <source>
        <dbReference type="ARBA" id="ARBA00004496"/>
    </source>
</evidence>
<sequence>MLATELDSDLKRISSKNCAVSVQEQILITLNFFACGAYLRCIGDMMGLHKSSISRIVHKVCCAIARMRSRYIRMPITDEEKQYIARCFYNIAKFPNCIGAIDCTHIPIQSIGGNDGENFRNRKGVFSYNVQVVADSQMLIRNIVARWPGSTHDSHIFNSSTLKGNLEDGMFDPYCLVGDSGYASKPYMFVPHPDPQTNGQKLYNESQIRTRNVVERLFGSWKRRFPIIGTKLRLKKNRIQPVIVATAVLHNICKKMNDIEPPETIVQLISELENIEEYATAHQSDDRSRDDLIRTYFNR</sequence>
<comment type="similarity">
    <text evidence="4">Belongs to the HARBI1 family.</text>
</comment>
<dbReference type="GO" id="GO:0005737">
    <property type="term" value="C:cytoplasm"/>
    <property type="evidence" value="ECO:0007669"/>
    <property type="project" value="UniProtKB-SubCell"/>
</dbReference>
<evidence type="ECO:0000256" key="12">
    <source>
        <dbReference type="ARBA" id="ARBA00045850"/>
    </source>
</evidence>
<evidence type="ECO:0000256" key="10">
    <source>
        <dbReference type="ARBA" id="ARBA00023242"/>
    </source>
</evidence>
<evidence type="ECO:0000256" key="11">
    <source>
        <dbReference type="ARBA" id="ARBA00030126"/>
    </source>
</evidence>
<feature type="domain" description="DDE Tnp4" evidence="13">
    <location>
        <begin position="101"/>
        <end position="251"/>
    </location>
</feature>
<comment type="caution">
    <text evidence="14">The sequence shown here is derived from an EMBL/GenBank/DDBJ whole genome shotgun (WGS) entry which is preliminary data.</text>
</comment>
<comment type="cofactor">
    <cofactor evidence="1">
        <name>a divalent metal cation</name>
        <dbReference type="ChEBI" id="CHEBI:60240"/>
    </cofactor>
</comment>
<dbReference type="PANTHER" id="PTHR22930:SF289">
    <property type="entry name" value="DDE TNP4 DOMAIN-CONTAINING PROTEIN-RELATED"/>
    <property type="match status" value="1"/>
</dbReference>
<evidence type="ECO:0000256" key="9">
    <source>
        <dbReference type="ARBA" id="ARBA00022801"/>
    </source>
</evidence>
<dbReference type="PANTHER" id="PTHR22930">
    <property type="match status" value="1"/>
</dbReference>
<evidence type="ECO:0000256" key="4">
    <source>
        <dbReference type="ARBA" id="ARBA00006958"/>
    </source>
</evidence>
<dbReference type="GO" id="GO:0046872">
    <property type="term" value="F:metal ion binding"/>
    <property type="evidence" value="ECO:0007669"/>
    <property type="project" value="UniProtKB-KW"/>
</dbReference>
<reference evidence="14 15" key="1">
    <citation type="journal article" date="2019" name="Commun. Biol.">
        <title>The bagworm genome reveals a unique fibroin gene that provides high tensile strength.</title>
        <authorList>
            <person name="Kono N."/>
            <person name="Nakamura H."/>
            <person name="Ohtoshi R."/>
            <person name="Tomita M."/>
            <person name="Numata K."/>
            <person name="Arakawa K."/>
        </authorList>
    </citation>
    <scope>NUCLEOTIDE SEQUENCE [LARGE SCALE GENOMIC DNA]</scope>
</reference>
<protein>
    <recommendedName>
        <fullName evidence="5">Putative nuclease HARBI1</fullName>
    </recommendedName>
    <alternativeName>
        <fullName evidence="11">Harbinger transposase-derived nuclease</fullName>
    </alternativeName>
</protein>
<evidence type="ECO:0000313" key="14">
    <source>
        <dbReference type="EMBL" id="GBP23375.1"/>
    </source>
</evidence>
<accession>A0A4C1UAD6</accession>
<evidence type="ECO:0000256" key="7">
    <source>
        <dbReference type="ARBA" id="ARBA00022722"/>
    </source>
</evidence>
<evidence type="ECO:0000256" key="5">
    <source>
        <dbReference type="ARBA" id="ARBA00015519"/>
    </source>
</evidence>
<dbReference type="GO" id="GO:0016787">
    <property type="term" value="F:hydrolase activity"/>
    <property type="evidence" value="ECO:0007669"/>
    <property type="project" value="UniProtKB-KW"/>
</dbReference>
<keyword evidence="6" id="KW-0963">Cytoplasm</keyword>
<dbReference type="InterPro" id="IPR027806">
    <property type="entry name" value="HARBI1_dom"/>
</dbReference>
<evidence type="ECO:0000256" key="1">
    <source>
        <dbReference type="ARBA" id="ARBA00001968"/>
    </source>
</evidence>
<dbReference type="AlphaFoldDB" id="A0A4C1UAD6"/>
<dbReference type="Proteomes" id="UP000299102">
    <property type="component" value="Unassembled WGS sequence"/>
</dbReference>
<evidence type="ECO:0000256" key="2">
    <source>
        <dbReference type="ARBA" id="ARBA00004123"/>
    </source>
</evidence>
<keyword evidence="9" id="KW-0378">Hydrolase</keyword>
<keyword evidence="8" id="KW-0479">Metal-binding</keyword>
<comment type="function">
    <text evidence="12">Transposase-derived protein that may have nuclease activity. Does not have transposase activity.</text>
</comment>
<keyword evidence="7" id="KW-0540">Nuclease</keyword>
<dbReference type="InterPro" id="IPR026103">
    <property type="entry name" value="HARBI1_animal"/>
</dbReference>
<keyword evidence="10" id="KW-0539">Nucleus</keyword>
<dbReference type="GO" id="GO:0005634">
    <property type="term" value="C:nucleus"/>
    <property type="evidence" value="ECO:0007669"/>
    <property type="project" value="UniProtKB-SubCell"/>
</dbReference>
<keyword evidence="15" id="KW-1185">Reference proteome</keyword>
<comment type="subcellular location">
    <subcellularLocation>
        <location evidence="3">Cytoplasm</location>
    </subcellularLocation>
    <subcellularLocation>
        <location evidence="2">Nucleus</location>
    </subcellularLocation>
</comment>
<dbReference type="OrthoDB" id="2430314at2759"/>
<evidence type="ECO:0000313" key="15">
    <source>
        <dbReference type="Proteomes" id="UP000299102"/>
    </source>
</evidence>
<dbReference type="PRINTS" id="PR02086">
    <property type="entry name" value="PUTNUCHARBI1"/>
</dbReference>
<organism evidence="14 15">
    <name type="scientific">Eumeta variegata</name>
    <name type="common">Bagworm moth</name>
    <name type="synonym">Eumeta japonica</name>
    <dbReference type="NCBI Taxonomy" id="151549"/>
    <lineage>
        <taxon>Eukaryota</taxon>
        <taxon>Metazoa</taxon>
        <taxon>Ecdysozoa</taxon>
        <taxon>Arthropoda</taxon>
        <taxon>Hexapoda</taxon>
        <taxon>Insecta</taxon>
        <taxon>Pterygota</taxon>
        <taxon>Neoptera</taxon>
        <taxon>Endopterygota</taxon>
        <taxon>Lepidoptera</taxon>
        <taxon>Glossata</taxon>
        <taxon>Ditrysia</taxon>
        <taxon>Tineoidea</taxon>
        <taxon>Psychidae</taxon>
        <taxon>Oiketicinae</taxon>
        <taxon>Eumeta</taxon>
    </lineage>
</organism>
<dbReference type="EMBL" id="BGZK01000150">
    <property type="protein sequence ID" value="GBP23375.1"/>
    <property type="molecule type" value="Genomic_DNA"/>
</dbReference>
<evidence type="ECO:0000259" key="13">
    <source>
        <dbReference type="Pfam" id="PF13359"/>
    </source>
</evidence>
<dbReference type="InterPro" id="IPR045249">
    <property type="entry name" value="HARBI1-like"/>
</dbReference>
<dbReference type="STRING" id="151549.A0A4C1UAD6"/>
<evidence type="ECO:0000256" key="8">
    <source>
        <dbReference type="ARBA" id="ARBA00022723"/>
    </source>
</evidence>
<name>A0A4C1UAD6_EUMVA</name>